<keyword evidence="6" id="KW-0862">Zinc</keyword>
<dbReference type="SUPFAM" id="SSF50729">
    <property type="entry name" value="PH domain-like"/>
    <property type="match status" value="2"/>
</dbReference>
<evidence type="ECO:0008006" key="15">
    <source>
        <dbReference type="Google" id="ProtNLM"/>
    </source>
</evidence>
<dbReference type="EMBL" id="NCKU01000237">
    <property type="protein sequence ID" value="RWS16383.1"/>
    <property type="molecule type" value="Genomic_DNA"/>
</dbReference>
<evidence type="ECO:0000256" key="8">
    <source>
        <dbReference type="PROSITE-ProRule" id="PRU00091"/>
    </source>
</evidence>
<dbReference type="InterPro" id="IPR013083">
    <property type="entry name" value="Znf_RING/FYVE/PHD"/>
</dbReference>
<dbReference type="PROSITE" id="PS50178">
    <property type="entry name" value="ZF_FYVE"/>
    <property type="match status" value="1"/>
</dbReference>
<gene>
    <name evidence="13" type="ORF">B4U79_07471</name>
</gene>
<feature type="domain" description="PH" evidence="10">
    <location>
        <begin position="541"/>
        <end position="638"/>
    </location>
</feature>
<dbReference type="AlphaFoldDB" id="A0A443RM87"/>
<evidence type="ECO:0000256" key="3">
    <source>
        <dbReference type="ARBA" id="ARBA00022658"/>
    </source>
</evidence>
<keyword evidence="4" id="KW-0479">Metal-binding</keyword>
<keyword evidence="5 8" id="KW-0863">Zinc-finger</keyword>
<dbReference type="InterPro" id="IPR051092">
    <property type="entry name" value="FYVE_RhoGEF_PH"/>
</dbReference>
<evidence type="ECO:0000256" key="6">
    <source>
        <dbReference type="ARBA" id="ARBA00022833"/>
    </source>
</evidence>
<dbReference type="InterPro" id="IPR011993">
    <property type="entry name" value="PH-like_dom_sf"/>
</dbReference>
<dbReference type="Gene3D" id="2.30.29.30">
    <property type="entry name" value="Pleckstrin-homology domain (PH domain)/Phosphotyrosine-binding domain (PTB)"/>
    <property type="match status" value="2"/>
</dbReference>
<feature type="compositionally biased region" description="Polar residues" evidence="9">
    <location>
        <begin position="27"/>
        <end position="50"/>
    </location>
</feature>
<dbReference type="Pfam" id="PF01363">
    <property type="entry name" value="FYVE"/>
    <property type="match status" value="1"/>
</dbReference>
<dbReference type="InterPro" id="IPR001849">
    <property type="entry name" value="PH_domain"/>
</dbReference>
<evidence type="ECO:0000256" key="4">
    <source>
        <dbReference type="ARBA" id="ARBA00022723"/>
    </source>
</evidence>
<feature type="domain" description="FYVE-type" evidence="12">
    <location>
        <begin position="412"/>
        <end position="471"/>
    </location>
</feature>
<evidence type="ECO:0000313" key="14">
    <source>
        <dbReference type="Proteomes" id="UP000285301"/>
    </source>
</evidence>
<accession>A0A443RM87</accession>
<dbReference type="SMART" id="SM00325">
    <property type="entry name" value="RhoGEF"/>
    <property type="match status" value="1"/>
</dbReference>
<evidence type="ECO:0000259" key="11">
    <source>
        <dbReference type="PROSITE" id="PS50010"/>
    </source>
</evidence>
<dbReference type="PROSITE" id="PS50003">
    <property type="entry name" value="PH_DOMAIN"/>
    <property type="match status" value="2"/>
</dbReference>
<dbReference type="GO" id="GO:0005085">
    <property type="term" value="F:guanyl-nucleotide exchange factor activity"/>
    <property type="evidence" value="ECO:0007669"/>
    <property type="project" value="UniProtKB-KW"/>
</dbReference>
<dbReference type="Pfam" id="PF00169">
    <property type="entry name" value="PH"/>
    <property type="match status" value="2"/>
</dbReference>
<protein>
    <recommendedName>
        <fullName evidence="15">FYVE: RhoGEF and PH domain-containing protein 6-like protein</fullName>
    </recommendedName>
</protein>
<dbReference type="GO" id="GO:0005737">
    <property type="term" value="C:cytoplasm"/>
    <property type="evidence" value="ECO:0007669"/>
    <property type="project" value="TreeGrafter"/>
</dbReference>
<dbReference type="InterPro" id="IPR000306">
    <property type="entry name" value="Znf_FYVE"/>
</dbReference>
<comment type="subcellular location">
    <subcellularLocation>
        <location evidence="1">Cytoplasm</location>
        <location evidence="1">Cytoskeleton</location>
    </subcellularLocation>
</comment>
<keyword evidence="3" id="KW-0344">Guanine-nucleotide releasing factor</keyword>
<feature type="region of interest" description="Disordered" evidence="9">
    <location>
        <begin position="62"/>
        <end position="86"/>
    </location>
</feature>
<dbReference type="CDD" id="cd00160">
    <property type="entry name" value="RhoGEF"/>
    <property type="match status" value="1"/>
</dbReference>
<sequence>MSDNDSTNSSFTDSDYSSEQGNIPVITESTVNDDQRSSFVLNSPRSSIRSDSTCDNALVFLSPPPVDNGDTPYTSDDDTVSSAGSEVCESSKKKDDVYLVAKELMTSEEDVLNSIFKYLPQLQVINEQLLEEFKKRLDEWPQRQKIADVLVKIGPYLKQYSFYIVEFEQMCNELDEAMKKYPAFAQSLKDFESSPICEKLCIKHYMLKPVQRIPQYKLLLQRYLRHLKSEEHPDYVDAVKALEIVSQVAEHANEKMKEENNFAKLLRIQSSLIGSHEIVKPGRIILKDGELKKLSRKEMQPRLFILCNDCLFYLTTIQQGVYRLNHELSLLGMRVEVPQQEDFQHEFSVISQTRSVILSASSLEERDSWIHALRKAIHEYADRRSTLTRNDPINGKPVEPLLGHEAPVWVPDSRVTMCQVCMSEFTVTFRRHHCRACGRVVCSNCSPNKAPLKYLKFRADRVCDSCFITLKEQMERLSNGTLQASSGEAESDETATGSGHFSNLNLESLKASFQRINIRSSGRRRHHVPKVLQEVTANDTGSSMSGYLYIKEGKNWKKRWFVIKNKVLYSYKASQDVAAIKSIPLLGYQVTAASESHENIDSKLLFRLVHPGQPQLLFKGETMTIVEKWIKAMNDATVLE</sequence>
<dbReference type="InterPro" id="IPR000219">
    <property type="entry name" value="DH_dom"/>
</dbReference>
<dbReference type="Proteomes" id="UP000285301">
    <property type="component" value="Unassembled WGS sequence"/>
</dbReference>
<evidence type="ECO:0000313" key="13">
    <source>
        <dbReference type="EMBL" id="RWS16383.1"/>
    </source>
</evidence>
<feature type="domain" description="PH" evidence="10">
    <location>
        <begin position="277"/>
        <end position="378"/>
    </location>
</feature>
<keyword evidence="7" id="KW-0206">Cytoskeleton</keyword>
<feature type="region of interest" description="Disordered" evidence="9">
    <location>
        <begin position="1"/>
        <end position="50"/>
    </location>
</feature>
<feature type="domain" description="DH" evidence="11">
    <location>
        <begin position="107"/>
        <end position="255"/>
    </location>
</feature>
<proteinExistence type="predicted"/>
<dbReference type="PANTHER" id="PTHR12673:SF267">
    <property type="entry name" value="PROTEIN CBG10230"/>
    <property type="match status" value="1"/>
</dbReference>
<dbReference type="OrthoDB" id="245697at2759"/>
<dbReference type="SMART" id="SM00233">
    <property type="entry name" value="PH"/>
    <property type="match status" value="2"/>
</dbReference>
<keyword evidence="2" id="KW-0963">Cytoplasm</keyword>
<evidence type="ECO:0000256" key="9">
    <source>
        <dbReference type="SAM" id="MobiDB-lite"/>
    </source>
</evidence>
<dbReference type="Pfam" id="PF00621">
    <property type="entry name" value="RhoGEF"/>
    <property type="match status" value="1"/>
</dbReference>
<dbReference type="STRING" id="1965070.A0A443RM87"/>
<dbReference type="InterPro" id="IPR017455">
    <property type="entry name" value="Znf_FYVE-rel"/>
</dbReference>
<dbReference type="GO" id="GO:0005856">
    <property type="term" value="C:cytoskeleton"/>
    <property type="evidence" value="ECO:0007669"/>
    <property type="project" value="UniProtKB-SubCell"/>
</dbReference>
<dbReference type="SMART" id="SM00064">
    <property type="entry name" value="FYVE"/>
    <property type="match status" value="1"/>
</dbReference>
<dbReference type="GO" id="GO:0008270">
    <property type="term" value="F:zinc ion binding"/>
    <property type="evidence" value="ECO:0007669"/>
    <property type="project" value="UniProtKB-KW"/>
</dbReference>
<dbReference type="SUPFAM" id="SSF48065">
    <property type="entry name" value="DBL homology domain (DH-domain)"/>
    <property type="match status" value="1"/>
</dbReference>
<evidence type="ECO:0000256" key="2">
    <source>
        <dbReference type="ARBA" id="ARBA00022490"/>
    </source>
</evidence>
<evidence type="ECO:0000259" key="10">
    <source>
        <dbReference type="PROSITE" id="PS50003"/>
    </source>
</evidence>
<dbReference type="InterPro" id="IPR035899">
    <property type="entry name" value="DBL_dom_sf"/>
</dbReference>
<keyword evidence="14" id="KW-1185">Reference proteome</keyword>
<comment type="caution">
    <text evidence="13">The sequence shown here is derived from an EMBL/GenBank/DDBJ whole genome shotgun (WGS) entry which is preliminary data.</text>
</comment>
<feature type="compositionally biased region" description="Low complexity" evidence="9">
    <location>
        <begin position="1"/>
        <end position="18"/>
    </location>
</feature>
<evidence type="ECO:0000259" key="12">
    <source>
        <dbReference type="PROSITE" id="PS50178"/>
    </source>
</evidence>
<evidence type="ECO:0000256" key="1">
    <source>
        <dbReference type="ARBA" id="ARBA00004245"/>
    </source>
</evidence>
<dbReference type="Gene3D" id="1.20.900.10">
    <property type="entry name" value="Dbl homology (DH) domain"/>
    <property type="match status" value="1"/>
</dbReference>
<dbReference type="PROSITE" id="PS50010">
    <property type="entry name" value="DH_2"/>
    <property type="match status" value="1"/>
</dbReference>
<name>A0A443RM87_9ACAR</name>
<organism evidence="13 14">
    <name type="scientific">Dinothrombium tinctorium</name>
    <dbReference type="NCBI Taxonomy" id="1965070"/>
    <lineage>
        <taxon>Eukaryota</taxon>
        <taxon>Metazoa</taxon>
        <taxon>Ecdysozoa</taxon>
        <taxon>Arthropoda</taxon>
        <taxon>Chelicerata</taxon>
        <taxon>Arachnida</taxon>
        <taxon>Acari</taxon>
        <taxon>Acariformes</taxon>
        <taxon>Trombidiformes</taxon>
        <taxon>Prostigmata</taxon>
        <taxon>Anystina</taxon>
        <taxon>Parasitengona</taxon>
        <taxon>Trombidioidea</taxon>
        <taxon>Trombidiidae</taxon>
        <taxon>Dinothrombium</taxon>
    </lineage>
</organism>
<dbReference type="Gene3D" id="3.30.40.10">
    <property type="entry name" value="Zinc/RING finger domain, C3HC4 (zinc finger)"/>
    <property type="match status" value="1"/>
</dbReference>
<evidence type="ECO:0000256" key="7">
    <source>
        <dbReference type="ARBA" id="ARBA00023212"/>
    </source>
</evidence>
<dbReference type="PANTHER" id="PTHR12673">
    <property type="entry name" value="FACIOGENITAL DYSPLASIA PROTEIN"/>
    <property type="match status" value="1"/>
</dbReference>
<evidence type="ECO:0000256" key="5">
    <source>
        <dbReference type="ARBA" id="ARBA00022771"/>
    </source>
</evidence>
<reference evidence="13 14" key="1">
    <citation type="journal article" date="2018" name="Gigascience">
        <title>Genomes of trombidid mites reveal novel predicted allergens and laterally-transferred genes associated with secondary metabolism.</title>
        <authorList>
            <person name="Dong X."/>
            <person name="Chaisiri K."/>
            <person name="Xia D."/>
            <person name="Armstrong S.D."/>
            <person name="Fang Y."/>
            <person name="Donnelly M.J."/>
            <person name="Kadowaki T."/>
            <person name="McGarry J.W."/>
            <person name="Darby A.C."/>
            <person name="Makepeace B.L."/>
        </authorList>
    </citation>
    <scope>NUCLEOTIDE SEQUENCE [LARGE SCALE GENOMIC DNA]</scope>
    <source>
        <strain evidence="13">UoL-WK</strain>
    </source>
</reference>